<gene>
    <name evidence="1" type="ORF">CCS77_0105</name>
</gene>
<dbReference type="Proteomes" id="UP000241854">
    <property type="component" value="Chromosome"/>
</dbReference>
<dbReference type="EMBL" id="CP021642">
    <property type="protein sequence ID" value="AVX43166.1"/>
    <property type="molecule type" value="Genomic_DNA"/>
</dbReference>
<organism evidence="1 2">
    <name type="scientific">Campylobacter concisus</name>
    <dbReference type="NCBI Taxonomy" id="199"/>
    <lineage>
        <taxon>Bacteria</taxon>
        <taxon>Pseudomonadati</taxon>
        <taxon>Campylobacterota</taxon>
        <taxon>Epsilonproteobacteria</taxon>
        <taxon>Campylobacterales</taxon>
        <taxon>Campylobacteraceae</taxon>
        <taxon>Campylobacter</taxon>
    </lineage>
</organism>
<proteinExistence type="predicted"/>
<name>A0A2R4NXM2_9BACT</name>
<accession>A0A2R4NXM2</accession>
<evidence type="ECO:0000313" key="2">
    <source>
        <dbReference type="Proteomes" id="UP000241854"/>
    </source>
</evidence>
<evidence type="ECO:0000313" key="1">
    <source>
        <dbReference type="EMBL" id="AVX43166.1"/>
    </source>
</evidence>
<reference evidence="1 2" key="1">
    <citation type="journal article" date="2018" name="Emerg. Microbes Infect.">
        <title>Genomic analysis of oral Campylobacter concisus strains identified a potential bacterial molecular marker associated with active Crohn's disease.</title>
        <authorList>
            <person name="Liu F."/>
            <person name="Ma R."/>
            <person name="Tay C.Y.A."/>
            <person name="Octavia S."/>
            <person name="Lan R."/>
            <person name="Chung H.K.L."/>
            <person name="Riordan S.M."/>
            <person name="Grimm M.C."/>
            <person name="Leong R.W."/>
            <person name="Tanaka M.M."/>
            <person name="Connor S."/>
            <person name="Zhang L."/>
        </authorList>
    </citation>
    <scope>NUCLEOTIDE SEQUENCE [LARGE SCALE GENOMIC DNA]</scope>
    <source>
        <strain evidence="1 2">P2CDO4</strain>
    </source>
</reference>
<protein>
    <submittedName>
        <fullName evidence="1">Uncharacterized protein</fullName>
    </submittedName>
</protein>
<sequence>MDKFQNFAVFGFCKGYGSKFMLVPISWRLPCCSFSLRFNIKNKNSHLDQQSSIM</sequence>
<dbReference type="AlphaFoldDB" id="A0A2R4NXM2"/>